<protein>
    <submittedName>
        <fullName evidence="1">Uncharacterized protein</fullName>
    </submittedName>
</protein>
<gene>
    <name evidence="1" type="ORF">MRATA1EN22A_LOCUS30047</name>
</gene>
<comment type="caution">
    <text evidence="1">The sequence shown here is derived from an EMBL/GenBank/DDBJ whole genome shotgun (WGS) entry which is preliminary data.</text>
</comment>
<sequence length="319" mass="34714">MPALLRGLLSRNPQPWCSRRENQSPACSCVSFEKLTAVSPHDLRVGLYLEIRVFGEEMKVEVMTTICVFWPQNVNTGTHGLRDGPRHLSSSVGEEDGDPAVSCNQELRISTVVSRADYATPMKPLRGVVPYSRCSEGHLPADPTEPVFDDPGHPPPQDHVSYGIHWSLPTKATVQSLREACEAVAGFEHGDGHANKRGKQLPSANNQAQDDPHQVLVRPQTPVGLRLRNPEQARQTGRLSDARWRPSPVDCRAVPLVPTQHAAEAFSPLSPGQQKAPQTSASIPSRQNPSRLRVTGLDSAVCAGAFLPLLRGTSTSFQG</sequence>
<evidence type="ECO:0000313" key="1">
    <source>
        <dbReference type="EMBL" id="CAM9220103.1"/>
    </source>
</evidence>
<evidence type="ECO:0000313" key="2">
    <source>
        <dbReference type="Proteomes" id="UP001162501"/>
    </source>
</evidence>
<dbReference type="Proteomes" id="UP001162501">
    <property type="component" value="Unassembled WGS sequence"/>
</dbReference>
<accession>A0ACB1KHJ8</accession>
<reference evidence="1" key="1">
    <citation type="submission" date="2025-03" db="EMBL/GenBank/DDBJ databases">
        <authorList>
            <consortium name="ELIXIR-Norway"/>
            <consortium name="Elixir Norway"/>
        </authorList>
    </citation>
    <scope>NUCLEOTIDE SEQUENCE</scope>
</reference>
<proteinExistence type="predicted"/>
<dbReference type="EMBL" id="CATOBB020001003">
    <property type="protein sequence ID" value="CAM9220103.1"/>
    <property type="molecule type" value="Genomic_DNA"/>
</dbReference>
<organism evidence="1 2">
    <name type="scientific">Rangifer tarandus platyrhynchus</name>
    <name type="common">Svalbard reindeer</name>
    <dbReference type="NCBI Taxonomy" id="3082113"/>
    <lineage>
        <taxon>Eukaryota</taxon>
        <taxon>Metazoa</taxon>
        <taxon>Chordata</taxon>
        <taxon>Craniata</taxon>
        <taxon>Vertebrata</taxon>
        <taxon>Euteleostomi</taxon>
        <taxon>Mammalia</taxon>
        <taxon>Eutheria</taxon>
        <taxon>Laurasiatheria</taxon>
        <taxon>Artiodactyla</taxon>
        <taxon>Ruminantia</taxon>
        <taxon>Pecora</taxon>
        <taxon>Cervidae</taxon>
        <taxon>Odocoileinae</taxon>
        <taxon>Rangifer</taxon>
    </lineage>
</organism>
<name>A0ACB1KHJ8_RANTA</name>